<dbReference type="AlphaFoldDB" id="A0A2N8HE63"/>
<evidence type="ECO:0000313" key="3">
    <source>
        <dbReference type="Proteomes" id="UP000236000"/>
    </source>
</evidence>
<dbReference type="Pfam" id="PF00480">
    <property type="entry name" value="ROK"/>
    <property type="match status" value="1"/>
</dbReference>
<comment type="caution">
    <text evidence="2">The sequence shown here is derived from an EMBL/GenBank/DDBJ whole genome shotgun (WGS) entry which is preliminary data.</text>
</comment>
<proteinExistence type="inferred from homology"/>
<protein>
    <submittedName>
        <fullName evidence="2">Sugar kinase</fullName>
    </submittedName>
</protein>
<keyword evidence="2" id="KW-0418">Kinase</keyword>
<dbReference type="OrthoDB" id="9795247at2"/>
<name>A0A2N8HE63_9BACT</name>
<dbReference type="InterPro" id="IPR043129">
    <property type="entry name" value="ATPase_NBD"/>
</dbReference>
<gene>
    <name evidence="2" type="ORF">CXU22_06395</name>
</gene>
<reference evidence="2 3" key="1">
    <citation type="journal article" date="2017" name="BMC Genomics">
        <title>Genome sequencing of 39 Akkermansia muciniphila isolates reveals its population structure, genomic and functional diverisity, and global distribution in mammalian gut microbiotas.</title>
        <authorList>
            <person name="Guo X."/>
            <person name="Li S."/>
            <person name="Zhang J."/>
            <person name="Wu F."/>
            <person name="Li X."/>
            <person name="Wu D."/>
            <person name="Zhang M."/>
            <person name="Ou Z."/>
            <person name="Jie Z."/>
            <person name="Yan Q."/>
            <person name="Li P."/>
            <person name="Yi J."/>
            <person name="Peng Y."/>
        </authorList>
    </citation>
    <scope>NUCLEOTIDE SEQUENCE [LARGE SCALE GENOMIC DNA]</scope>
    <source>
        <strain evidence="2 3">GP24</strain>
    </source>
</reference>
<dbReference type="Gene3D" id="3.30.420.40">
    <property type="match status" value="2"/>
</dbReference>
<dbReference type="Proteomes" id="UP000236000">
    <property type="component" value="Unassembled WGS sequence"/>
</dbReference>
<organism evidence="2 3">
    <name type="scientific">Akkermansia muciniphila</name>
    <dbReference type="NCBI Taxonomy" id="239935"/>
    <lineage>
        <taxon>Bacteria</taxon>
        <taxon>Pseudomonadati</taxon>
        <taxon>Verrucomicrobiota</taxon>
        <taxon>Verrucomicrobiia</taxon>
        <taxon>Verrucomicrobiales</taxon>
        <taxon>Akkermansiaceae</taxon>
        <taxon>Akkermansia</taxon>
    </lineage>
</organism>
<dbReference type="GO" id="GO:0016301">
    <property type="term" value="F:kinase activity"/>
    <property type="evidence" value="ECO:0007669"/>
    <property type="project" value="UniProtKB-KW"/>
</dbReference>
<dbReference type="InterPro" id="IPR000600">
    <property type="entry name" value="ROK"/>
</dbReference>
<dbReference type="PANTHER" id="PTHR18964:SF149">
    <property type="entry name" value="BIFUNCTIONAL UDP-N-ACETYLGLUCOSAMINE 2-EPIMERASE_N-ACETYLMANNOSAMINE KINASE"/>
    <property type="match status" value="1"/>
</dbReference>
<dbReference type="SUPFAM" id="SSF53067">
    <property type="entry name" value="Actin-like ATPase domain"/>
    <property type="match status" value="1"/>
</dbReference>
<comment type="similarity">
    <text evidence="1">Belongs to the ROK (NagC/XylR) family.</text>
</comment>
<dbReference type="EMBL" id="PJKA01000010">
    <property type="protein sequence ID" value="PNC18254.1"/>
    <property type="molecule type" value="Genomic_DNA"/>
</dbReference>
<sequence length="319" mass="33781">MTASTIPTIGVDFGGTSIKLGVVKGTEVIAHAPSIATQEYGNPDQLIEAIAQFVNMLRLNHPEVQAIGMGMPGFVNFYQGTVYTLTNVPGWNNVPVRDMLQAACGLPVYVENDANCMAYAEWKLGAGKGKRHLVCLTLGTGVGSGLIVNGDLVRGATCSAGELGQTSIDYRGRLGHYGNRGALEDYVGNREIAADARTLYASHGIDKAIVDCNPIALERAALAGDEVAAQVWRDLAVKLSCALMNCCYLLNPQAIIIGGGVAKAKTLLFQPLQEIMRAQLAAPLVEQLEILPAQFGTEAGILGSAHLALNTHFGETFRA</sequence>
<evidence type="ECO:0000256" key="1">
    <source>
        <dbReference type="ARBA" id="ARBA00006479"/>
    </source>
</evidence>
<keyword evidence="2" id="KW-0808">Transferase</keyword>
<evidence type="ECO:0000313" key="2">
    <source>
        <dbReference type="EMBL" id="PNC18254.1"/>
    </source>
</evidence>
<accession>A0A2N8HE63</accession>
<dbReference type="PANTHER" id="PTHR18964">
    <property type="entry name" value="ROK (REPRESSOR, ORF, KINASE) FAMILY"/>
    <property type="match status" value="1"/>
</dbReference>
<dbReference type="RefSeq" id="WP_102713700.1">
    <property type="nucleotide sequence ID" value="NZ_CABMLK010000001.1"/>
</dbReference>